<feature type="transmembrane region" description="Helical" evidence="4">
    <location>
        <begin position="135"/>
        <end position="153"/>
    </location>
</feature>
<dbReference type="PANTHER" id="PTHR11360:SF130">
    <property type="entry name" value="MAJOR FACILITATOR SUPERFAMILY (MFS) PROFILE DOMAIN-CONTAINING PROTEIN-RELATED"/>
    <property type="match status" value="1"/>
</dbReference>
<gene>
    <name evidence="6" type="ORF">AOQ84DRAFT_298512</name>
</gene>
<comment type="similarity">
    <text evidence="2">Belongs to the major facilitator superfamily. Monocarboxylate porter (TC 2.A.1.13) family.</text>
</comment>
<evidence type="ECO:0000259" key="5">
    <source>
        <dbReference type="PROSITE" id="PS50850"/>
    </source>
</evidence>
<feature type="transmembrane region" description="Helical" evidence="4">
    <location>
        <begin position="299"/>
        <end position="325"/>
    </location>
</feature>
<organism evidence="6 7">
    <name type="scientific">Glonium stellatum</name>
    <dbReference type="NCBI Taxonomy" id="574774"/>
    <lineage>
        <taxon>Eukaryota</taxon>
        <taxon>Fungi</taxon>
        <taxon>Dikarya</taxon>
        <taxon>Ascomycota</taxon>
        <taxon>Pezizomycotina</taxon>
        <taxon>Dothideomycetes</taxon>
        <taxon>Pleosporomycetidae</taxon>
        <taxon>Gloniales</taxon>
        <taxon>Gloniaceae</taxon>
        <taxon>Glonium</taxon>
    </lineage>
</organism>
<accession>A0A8E2EVI2</accession>
<keyword evidence="4" id="KW-0812">Transmembrane</keyword>
<proteinExistence type="inferred from homology"/>
<feature type="transmembrane region" description="Helical" evidence="4">
    <location>
        <begin position="337"/>
        <end position="356"/>
    </location>
</feature>
<sequence length="495" mass="54091">MLTESDPEGPLTGTTAHGSGGGAREDYILTPAGRFPQSDIFQDPDLEQYRRRTSPQRLRQRPGSERLGLVRKSIALSASAVPGNANLVDGGSLAWKHAVCGLVVIFNCWGINLSFGVFLEYYVNWMTPELSQSRVAWIGSVQLGLMFILAIPIGRAFDRGWCRGILIPGALLMCAGQFLLSICHKWWELFLVQAIMMGTGMGMVFITATLCLATYFKNDMGVAMSVGSAGSSLGGIIYTCVARQLLRHTNFQVTCLAIGGIMLGTMIPPCIIFKPSPGRPRQEIRVQFRKSIKQLEPSFIFMVIGMFLTFMGLYYGFYFIIVYAVDSLGLYPETAGNLVLVMFASNLVGRFLFGYISERIGPVNTMIPCALFVGILLFIWISAVTLNILYTVACIYGLFASGPQILFAPIAHSLYGTKGSCMSVRMGLVMTAVGGAAMIGPPITGWLMNFRTDLTAHNPTPFYWAQVFAGAAVTSGAACFMIGRLMLVDFRTVWI</sequence>
<feature type="transmembrane region" description="Helical" evidence="4">
    <location>
        <begin position="251"/>
        <end position="273"/>
    </location>
</feature>
<feature type="transmembrane region" description="Helical" evidence="4">
    <location>
        <begin position="423"/>
        <end position="443"/>
    </location>
</feature>
<dbReference type="Proteomes" id="UP000250140">
    <property type="component" value="Unassembled WGS sequence"/>
</dbReference>
<keyword evidence="7" id="KW-1185">Reference proteome</keyword>
<dbReference type="InterPro" id="IPR050327">
    <property type="entry name" value="Proton-linked_MCT"/>
</dbReference>
<protein>
    <submittedName>
        <fullName evidence="6">MFS general substrate transporter</fullName>
    </submittedName>
</protein>
<dbReference type="InterPro" id="IPR011701">
    <property type="entry name" value="MFS"/>
</dbReference>
<evidence type="ECO:0000313" key="7">
    <source>
        <dbReference type="Proteomes" id="UP000250140"/>
    </source>
</evidence>
<evidence type="ECO:0000256" key="2">
    <source>
        <dbReference type="ARBA" id="ARBA00006727"/>
    </source>
</evidence>
<dbReference type="Pfam" id="PF07690">
    <property type="entry name" value="MFS_1"/>
    <property type="match status" value="1"/>
</dbReference>
<evidence type="ECO:0000256" key="3">
    <source>
        <dbReference type="SAM" id="MobiDB-lite"/>
    </source>
</evidence>
<dbReference type="SUPFAM" id="SSF103473">
    <property type="entry name" value="MFS general substrate transporter"/>
    <property type="match status" value="1"/>
</dbReference>
<dbReference type="AlphaFoldDB" id="A0A8E2EVI2"/>
<dbReference type="PANTHER" id="PTHR11360">
    <property type="entry name" value="MONOCARBOXYLATE TRANSPORTER"/>
    <property type="match status" value="1"/>
</dbReference>
<name>A0A8E2EVI2_9PEZI</name>
<feature type="transmembrane region" description="Helical" evidence="4">
    <location>
        <begin position="363"/>
        <end position="382"/>
    </location>
</feature>
<feature type="transmembrane region" description="Helical" evidence="4">
    <location>
        <begin position="222"/>
        <end position="245"/>
    </location>
</feature>
<evidence type="ECO:0000313" key="6">
    <source>
        <dbReference type="EMBL" id="OCL05650.1"/>
    </source>
</evidence>
<dbReference type="EMBL" id="KV750246">
    <property type="protein sequence ID" value="OCL05650.1"/>
    <property type="molecule type" value="Genomic_DNA"/>
</dbReference>
<keyword evidence="4" id="KW-0472">Membrane</keyword>
<keyword evidence="4" id="KW-1133">Transmembrane helix</keyword>
<feature type="transmembrane region" description="Helical" evidence="4">
    <location>
        <begin position="463"/>
        <end position="487"/>
    </location>
</feature>
<feature type="transmembrane region" description="Helical" evidence="4">
    <location>
        <begin position="99"/>
        <end position="123"/>
    </location>
</feature>
<evidence type="ECO:0000256" key="4">
    <source>
        <dbReference type="SAM" id="Phobius"/>
    </source>
</evidence>
<dbReference type="OrthoDB" id="6499973at2759"/>
<dbReference type="InterPro" id="IPR020846">
    <property type="entry name" value="MFS_dom"/>
</dbReference>
<dbReference type="InterPro" id="IPR036259">
    <property type="entry name" value="MFS_trans_sf"/>
</dbReference>
<feature type="region of interest" description="Disordered" evidence="3">
    <location>
        <begin position="1"/>
        <end position="26"/>
    </location>
</feature>
<feature type="domain" description="Major facilitator superfamily (MFS) profile" evidence="5">
    <location>
        <begin position="298"/>
        <end position="495"/>
    </location>
</feature>
<reference evidence="6 7" key="1">
    <citation type="journal article" date="2016" name="Nat. Commun.">
        <title>Ectomycorrhizal ecology is imprinted in the genome of the dominant symbiotic fungus Cenococcum geophilum.</title>
        <authorList>
            <consortium name="DOE Joint Genome Institute"/>
            <person name="Peter M."/>
            <person name="Kohler A."/>
            <person name="Ohm R.A."/>
            <person name="Kuo A."/>
            <person name="Krutzmann J."/>
            <person name="Morin E."/>
            <person name="Arend M."/>
            <person name="Barry K.W."/>
            <person name="Binder M."/>
            <person name="Choi C."/>
            <person name="Clum A."/>
            <person name="Copeland A."/>
            <person name="Grisel N."/>
            <person name="Haridas S."/>
            <person name="Kipfer T."/>
            <person name="LaButti K."/>
            <person name="Lindquist E."/>
            <person name="Lipzen A."/>
            <person name="Maire R."/>
            <person name="Meier B."/>
            <person name="Mihaltcheva S."/>
            <person name="Molinier V."/>
            <person name="Murat C."/>
            <person name="Poggeler S."/>
            <person name="Quandt C.A."/>
            <person name="Sperisen C."/>
            <person name="Tritt A."/>
            <person name="Tisserant E."/>
            <person name="Crous P.W."/>
            <person name="Henrissat B."/>
            <person name="Nehls U."/>
            <person name="Egli S."/>
            <person name="Spatafora J.W."/>
            <person name="Grigoriev I.V."/>
            <person name="Martin F.M."/>
        </authorList>
    </citation>
    <scope>NUCLEOTIDE SEQUENCE [LARGE SCALE GENOMIC DNA]</scope>
    <source>
        <strain evidence="6 7">CBS 207.34</strain>
    </source>
</reference>
<evidence type="ECO:0000256" key="1">
    <source>
        <dbReference type="ARBA" id="ARBA00004141"/>
    </source>
</evidence>
<dbReference type="PROSITE" id="PS50850">
    <property type="entry name" value="MFS"/>
    <property type="match status" value="1"/>
</dbReference>
<feature type="transmembrane region" description="Helical" evidence="4">
    <location>
        <begin position="193"/>
        <end position="215"/>
    </location>
</feature>
<feature type="transmembrane region" description="Helical" evidence="4">
    <location>
        <begin position="165"/>
        <end position="187"/>
    </location>
</feature>
<dbReference type="Gene3D" id="1.20.1250.20">
    <property type="entry name" value="MFS general substrate transporter like domains"/>
    <property type="match status" value="2"/>
</dbReference>
<comment type="subcellular location">
    <subcellularLocation>
        <location evidence="1">Membrane</location>
        <topology evidence="1">Multi-pass membrane protein</topology>
    </subcellularLocation>
</comment>
<dbReference type="GO" id="GO:0022857">
    <property type="term" value="F:transmembrane transporter activity"/>
    <property type="evidence" value="ECO:0007669"/>
    <property type="project" value="InterPro"/>
</dbReference>
<dbReference type="GO" id="GO:0016020">
    <property type="term" value="C:membrane"/>
    <property type="evidence" value="ECO:0007669"/>
    <property type="project" value="UniProtKB-SubCell"/>
</dbReference>
<feature type="transmembrane region" description="Helical" evidence="4">
    <location>
        <begin position="388"/>
        <end position="411"/>
    </location>
</feature>